<dbReference type="EMBL" id="LT671858">
    <property type="protein sequence ID" value="SIM84497.1"/>
    <property type="molecule type" value="Genomic_DNA"/>
</dbReference>
<evidence type="ECO:0000313" key="2">
    <source>
        <dbReference type="EMBL" id="SIM84497.1"/>
    </source>
</evidence>
<organism evidence="2 3">
    <name type="scientific">Cuniculiplasma divulgatum</name>
    <dbReference type="NCBI Taxonomy" id="1673428"/>
    <lineage>
        <taxon>Archaea</taxon>
        <taxon>Methanobacteriati</taxon>
        <taxon>Thermoplasmatota</taxon>
        <taxon>Thermoplasmata</taxon>
        <taxon>Thermoplasmatales</taxon>
        <taxon>Cuniculiplasmataceae</taxon>
        <taxon>Cuniculiplasma</taxon>
    </lineage>
</organism>
<dbReference type="AlphaFoldDB" id="A0A1N5WIX7"/>
<dbReference type="Proteomes" id="UP000195607">
    <property type="component" value="Chromosome I"/>
</dbReference>
<proteinExistence type="predicted"/>
<sequence>MSCGCMNQSEKGNGRHSMHDHGNMGGKSDDSSMTAMDILDIRYAKGEISMEDYKSMKSEIASRQ</sequence>
<evidence type="ECO:0000313" key="3">
    <source>
        <dbReference type="Proteomes" id="UP000195607"/>
    </source>
</evidence>
<dbReference type="RefSeq" id="WP_148690182.1">
    <property type="nucleotide sequence ID" value="NZ_LT671858.1"/>
</dbReference>
<dbReference type="GeneID" id="41589066"/>
<feature type="compositionally biased region" description="Basic and acidic residues" evidence="1">
    <location>
        <begin position="17"/>
        <end position="30"/>
    </location>
</feature>
<accession>A0A1N5WIX7</accession>
<name>A0A1N5WIX7_9ARCH</name>
<gene>
    <name evidence="2" type="ORF">CSP5_1826</name>
</gene>
<feature type="compositionally biased region" description="Polar residues" evidence="1">
    <location>
        <begin position="1"/>
        <end position="11"/>
    </location>
</feature>
<reference evidence="2 3" key="1">
    <citation type="submission" date="2016-04" db="EMBL/GenBank/DDBJ databases">
        <authorList>
            <person name="Evans L.H."/>
            <person name="Alamgir A."/>
            <person name="Owens N."/>
            <person name="Weber N.D."/>
            <person name="Virtaneva K."/>
            <person name="Barbian K."/>
            <person name="Babar A."/>
            <person name="Rosenke K."/>
        </authorList>
    </citation>
    <scope>NUCLEOTIDE SEQUENCE [LARGE SCALE GENOMIC DNA]</scope>
    <source>
        <strain evidence="3">S5(T) (JCM 30642 \VKM B-2941)</strain>
    </source>
</reference>
<evidence type="ECO:0000256" key="1">
    <source>
        <dbReference type="SAM" id="MobiDB-lite"/>
    </source>
</evidence>
<protein>
    <submittedName>
        <fullName evidence="2">SHOCT superfamily protein</fullName>
    </submittedName>
</protein>
<feature type="region of interest" description="Disordered" evidence="1">
    <location>
        <begin position="1"/>
        <end position="32"/>
    </location>
</feature>